<accession>A0A6J7WC91</accession>
<gene>
    <name evidence="1" type="ORF">UFOVP178_50</name>
</gene>
<protein>
    <submittedName>
        <fullName evidence="1">Uncharacterized protein</fullName>
    </submittedName>
</protein>
<proteinExistence type="predicted"/>
<reference evidence="1" key="1">
    <citation type="submission" date="2020-05" db="EMBL/GenBank/DDBJ databases">
        <authorList>
            <person name="Chiriac C."/>
            <person name="Salcher M."/>
            <person name="Ghai R."/>
            <person name="Kavagutti S V."/>
        </authorList>
    </citation>
    <scope>NUCLEOTIDE SEQUENCE</scope>
</reference>
<evidence type="ECO:0000313" key="1">
    <source>
        <dbReference type="EMBL" id="CAB5195019.1"/>
    </source>
</evidence>
<sequence length="171" mass="19428">MNTKKRYQMPAKLKKEILKAAREIEAYGQPVTCKTLTDLFGHRMPLTERRQRDLVAELLDSHKINRLRITRKVVDLTEPAKPAPAKSPKDFGDRFEKIKKTFDIKDSETPETPADRLDAIMRKVFGKTESAISIYASQKAKPGIDVELFLADLAKSGNTVAFNLLQRMIGR</sequence>
<dbReference type="EMBL" id="LR798215">
    <property type="protein sequence ID" value="CAB5195019.1"/>
    <property type="molecule type" value="Genomic_DNA"/>
</dbReference>
<name>A0A6J7WC91_9CAUD</name>
<organism evidence="1">
    <name type="scientific">uncultured Caudovirales phage</name>
    <dbReference type="NCBI Taxonomy" id="2100421"/>
    <lineage>
        <taxon>Viruses</taxon>
        <taxon>Duplodnaviria</taxon>
        <taxon>Heunggongvirae</taxon>
        <taxon>Uroviricota</taxon>
        <taxon>Caudoviricetes</taxon>
        <taxon>Peduoviridae</taxon>
        <taxon>Maltschvirus</taxon>
        <taxon>Maltschvirus maltsch</taxon>
    </lineage>
</organism>